<keyword evidence="2" id="KW-1185">Reference proteome</keyword>
<organism evidence="1 2">
    <name type="scientific">Streptomyces ipomoeae 91-03</name>
    <dbReference type="NCBI Taxonomy" id="698759"/>
    <lineage>
        <taxon>Bacteria</taxon>
        <taxon>Bacillati</taxon>
        <taxon>Actinomycetota</taxon>
        <taxon>Actinomycetes</taxon>
        <taxon>Kitasatosporales</taxon>
        <taxon>Streptomycetaceae</taxon>
        <taxon>Streptomyces</taxon>
    </lineage>
</organism>
<protein>
    <submittedName>
        <fullName evidence="1">Uncharacterized protein</fullName>
    </submittedName>
</protein>
<dbReference type="Proteomes" id="UP000010411">
    <property type="component" value="Unassembled WGS sequence"/>
</dbReference>
<dbReference type="AlphaFoldDB" id="L1KNV7"/>
<reference evidence="1 2" key="1">
    <citation type="submission" date="2012-11" db="EMBL/GenBank/DDBJ databases">
        <authorList>
            <person name="Huguet-Tapia J.C."/>
            <person name="Durkin A.S."/>
            <person name="Pettis G.S."/>
            <person name="Badger J.H."/>
        </authorList>
    </citation>
    <scope>NUCLEOTIDE SEQUENCE [LARGE SCALE GENOMIC DNA]</scope>
    <source>
        <strain evidence="1 2">91-03</strain>
    </source>
</reference>
<sequence length="117" mass="12179">MSSSYHSTICTQSVSSAVGASAWRAAMAAWAWYSPSRSRARAACRIATPSAISFVSQRARSCSASGTRLPSGAVRAAPRAWWSSMRASSPATSGWSIAAASCRVSRMASAARSTSPE</sequence>
<dbReference type="EMBL" id="AEJC01000515">
    <property type="protein sequence ID" value="EKX62486.1"/>
    <property type="molecule type" value="Genomic_DNA"/>
</dbReference>
<accession>L1KNV7</accession>
<name>L1KNV7_9ACTN</name>
<comment type="caution">
    <text evidence="1">The sequence shown here is derived from an EMBL/GenBank/DDBJ whole genome shotgun (WGS) entry which is preliminary data.</text>
</comment>
<proteinExistence type="predicted"/>
<evidence type="ECO:0000313" key="2">
    <source>
        <dbReference type="Proteomes" id="UP000010411"/>
    </source>
</evidence>
<gene>
    <name evidence="1" type="ORF">STRIP9103_00208</name>
</gene>
<evidence type="ECO:0000313" key="1">
    <source>
        <dbReference type="EMBL" id="EKX62486.1"/>
    </source>
</evidence>